<dbReference type="KEGG" id="fcy:FRACYDRAFT_257075"/>
<sequence length="249" mass="27751">MPTYYLIPYRNGKQIGGEEDIYPLLLDDDRAIIYPEKLKQWIVKIHCGNTGMKCVACQKYIHDNVKFASLSLYLMYDADTHILSHNTNYHPFTGLSYRINDDEDLIMLDEHFELQLREDLPPVSILPPLGPRTPCNVQEASRNPINDVDDPIIGVDDPIIGVDDVLATPHHMPDPPGGTPFNFSSPPPTRLGSHHMFSTTDDIATVSTTDDIAAVRAELAATHTQLQAALARNALLSPFEKGYHPLNSP</sequence>
<dbReference type="AlphaFoldDB" id="A0A1E7EJD6"/>
<dbReference type="InParanoid" id="A0A1E7EJD6"/>
<evidence type="ECO:0000313" key="1">
    <source>
        <dbReference type="EMBL" id="OEU05990.1"/>
    </source>
</evidence>
<organism evidence="1 2">
    <name type="scientific">Fragilariopsis cylindrus CCMP1102</name>
    <dbReference type="NCBI Taxonomy" id="635003"/>
    <lineage>
        <taxon>Eukaryota</taxon>
        <taxon>Sar</taxon>
        <taxon>Stramenopiles</taxon>
        <taxon>Ochrophyta</taxon>
        <taxon>Bacillariophyta</taxon>
        <taxon>Bacillariophyceae</taxon>
        <taxon>Bacillariophycidae</taxon>
        <taxon>Bacillariales</taxon>
        <taxon>Bacillariaceae</taxon>
        <taxon>Fragilariopsis</taxon>
    </lineage>
</organism>
<dbReference type="Proteomes" id="UP000095751">
    <property type="component" value="Unassembled WGS sequence"/>
</dbReference>
<name>A0A1E7EJD6_9STRA</name>
<gene>
    <name evidence="1" type="ORF">FRACYDRAFT_257075</name>
</gene>
<accession>A0A1E7EJD6</accession>
<evidence type="ECO:0000313" key="2">
    <source>
        <dbReference type="Proteomes" id="UP000095751"/>
    </source>
</evidence>
<reference evidence="1 2" key="1">
    <citation type="submission" date="2016-09" db="EMBL/GenBank/DDBJ databases">
        <title>Extensive genetic diversity and differential bi-allelic expression allows diatom success in the polar Southern Ocean.</title>
        <authorList>
            <consortium name="DOE Joint Genome Institute"/>
            <person name="Mock T."/>
            <person name="Otillar R.P."/>
            <person name="Strauss J."/>
            <person name="Dupont C."/>
            <person name="Frickenhaus S."/>
            <person name="Maumus F."/>
            <person name="Mcmullan M."/>
            <person name="Sanges R."/>
            <person name="Schmutz J."/>
            <person name="Toseland A."/>
            <person name="Valas R."/>
            <person name="Veluchamy A."/>
            <person name="Ward B.J."/>
            <person name="Allen A."/>
            <person name="Barry K."/>
            <person name="Falciatore A."/>
            <person name="Ferrante M."/>
            <person name="Fortunato A.E."/>
            <person name="Gloeckner G."/>
            <person name="Gruber A."/>
            <person name="Hipkin R."/>
            <person name="Janech M."/>
            <person name="Kroth P."/>
            <person name="Leese F."/>
            <person name="Lindquist E."/>
            <person name="Lyon B.R."/>
            <person name="Martin J."/>
            <person name="Mayer C."/>
            <person name="Parker M."/>
            <person name="Quesneville H."/>
            <person name="Raymond J."/>
            <person name="Uhlig C."/>
            <person name="Valentin K.U."/>
            <person name="Worden A.Z."/>
            <person name="Armbrust E.V."/>
            <person name="Bowler C."/>
            <person name="Green B."/>
            <person name="Moulton V."/>
            <person name="Van Oosterhout C."/>
            <person name="Grigoriev I."/>
        </authorList>
    </citation>
    <scope>NUCLEOTIDE SEQUENCE [LARGE SCALE GENOMIC DNA]</scope>
    <source>
        <strain evidence="1 2">CCMP1102</strain>
    </source>
</reference>
<proteinExistence type="predicted"/>
<protein>
    <submittedName>
        <fullName evidence="1">Uncharacterized protein</fullName>
    </submittedName>
</protein>
<dbReference type="EMBL" id="KV784437">
    <property type="protein sequence ID" value="OEU05990.1"/>
    <property type="molecule type" value="Genomic_DNA"/>
</dbReference>
<keyword evidence="2" id="KW-1185">Reference proteome</keyword>